<protein>
    <submittedName>
        <fullName evidence="4">LytTR family transcriptional regulator</fullName>
    </submittedName>
</protein>
<evidence type="ECO:0000313" key="5">
    <source>
        <dbReference type="Proteomes" id="UP000233742"/>
    </source>
</evidence>
<accession>A0A2K9EIQ6</accession>
<dbReference type="InterPro" id="IPR024163">
    <property type="entry name" value="Aerotolerance_reg_N"/>
</dbReference>
<dbReference type="Gene3D" id="3.40.50.880">
    <property type="match status" value="1"/>
</dbReference>
<sequence length="932" mass="98991">MLILGPLGFLTPWILAALAVLPVLWIILRAMPPSPRLQDFPGVGLLLGLRDPVPVARRTPWWLLLLRLAAMALLILAFAGPVWKPVLRQAEPGPLLIVMDAGWAAAPGWAERQARAERALQDAAADGRPAALLMADGQQVGTLAFSSAGDLQARLRATVPMAWETRLPDNPAEVLADQPEGRLNTLWIADGLDHPNRTDWLTELTARGSVTVVPPSQPLRALTLDAGDTPSLTLHSLDDGAPDILAIGPDPQGIQRELARLTPGAAGADNLSRPVVIDLPSELRNRITRFQIEGDNHAGAVVLADDRVRRRKVGLVGDAASAAEGQQLLSPVHYLRRALAPTTDLAEGGLGDVLDTAPDVIILADQLLQDEAPELSEWVDQGGLLIRFAGPRMAAYEQLTDEPLLPVRLRSGGRDIGGALSWGDPRGLAPFEGDGIFAGLTPPDDVTIRAQLMAQPAPDLAQRTIASLSDDTPLVTRAPQGQGQLVLFHITANATWSNLPISGLFVQMLDRLIASAQSSNLSEQPAQDRDEAFWTPETILDGFGSAEGPGDLAPVAGDELALGAGPGHPAGIYVAGERHQALNAGAALVPAAWPGAVIEDTTEGLGRNLTGWLLAAAAVLLALDAIGSAWLGGGRGRRRASARGAATAGLIALLLVLPQPGAMAQQAQPPAANSQIVNPELLRAANQVALAYVITGDDQIDETSRQGLDGLSRALFYRSSVEPGEPVGIDLDADDLSMLTFLYWPVTEGQPMPSPLAYLRLNHFLRSGGMILFDTRDGDLAGVGGPDMSATLQTLAAPLEIPPLAPVPEDHVLTRAFYLLDDFPGRWRGRTVWVEAPPAGAEAAEGVPFRNLNDGVTPVVIGANSWAEAWAVDPAGMPRFPVGRGFEGEEQREMAIRFGVNLIMYVLTGNYKSDQVHVPALLDRLRSEEVMP</sequence>
<proteinExistence type="predicted"/>
<feature type="domain" description="DUF4159" evidence="3">
    <location>
        <begin position="690"/>
        <end position="907"/>
    </location>
</feature>
<evidence type="ECO:0000313" key="4">
    <source>
        <dbReference type="EMBL" id="AUH34873.1"/>
    </source>
</evidence>
<dbReference type="InterPro" id="IPR029062">
    <property type="entry name" value="Class_I_gatase-like"/>
</dbReference>
<evidence type="ECO:0000259" key="2">
    <source>
        <dbReference type="Pfam" id="PF07584"/>
    </source>
</evidence>
<dbReference type="NCBIfam" id="TIGR02226">
    <property type="entry name" value="two_anch"/>
    <property type="match status" value="1"/>
</dbReference>
<dbReference type="CDD" id="cd03143">
    <property type="entry name" value="A4_beta-galactosidase_middle_domain"/>
    <property type="match status" value="1"/>
</dbReference>
<dbReference type="Pfam" id="PF07584">
    <property type="entry name" value="BatA"/>
    <property type="match status" value="1"/>
</dbReference>
<feature type="transmembrane region" description="Helical" evidence="1">
    <location>
        <begin position="612"/>
        <end position="633"/>
    </location>
</feature>
<dbReference type="Pfam" id="PF13709">
    <property type="entry name" value="DUF4159"/>
    <property type="match status" value="1"/>
</dbReference>
<keyword evidence="5" id="KW-1185">Reference proteome</keyword>
<dbReference type="InterPro" id="IPR011933">
    <property type="entry name" value="Double_TM_dom"/>
</dbReference>
<dbReference type="PANTHER" id="PTHR37464:SF1">
    <property type="entry name" value="BLL2463 PROTEIN"/>
    <property type="match status" value="1"/>
</dbReference>
<dbReference type="KEGG" id="paro:CUV01_17120"/>
<reference evidence="4 5" key="1">
    <citation type="submission" date="2017-12" db="EMBL/GenBank/DDBJ databases">
        <authorList>
            <person name="Hurst M.R.H."/>
        </authorList>
    </citation>
    <scope>NUCLEOTIDE SEQUENCE [LARGE SCALE GENOMIC DNA]</scope>
    <source>
        <strain evidence="4 5">BM15</strain>
    </source>
</reference>
<feature type="transmembrane region" description="Helical" evidence="1">
    <location>
        <begin position="640"/>
        <end position="657"/>
    </location>
</feature>
<dbReference type="EMBL" id="CP025408">
    <property type="protein sequence ID" value="AUH34873.1"/>
    <property type="molecule type" value="Genomic_DNA"/>
</dbReference>
<keyword evidence="1" id="KW-0812">Transmembrane</keyword>
<dbReference type="OrthoDB" id="9773014at2"/>
<dbReference type="AlphaFoldDB" id="A0A2K9EIQ6"/>
<organism evidence="4 5">
    <name type="scientific">Paracoccus tegillarcae</name>
    <dbReference type="NCBI Taxonomy" id="1529068"/>
    <lineage>
        <taxon>Bacteria</taxon>
        <taxon>Pseudomonadati</taxon>
        <taxon>Pseudomonadota</taxon>
        <taxon>Alphaproteobacteria</taxon>
        <taxon>Rhodobacterales</taxon>
        <taxon>Paracoccaceae</taxon>
        <taxon>Paracoccus</taxon>
    </lineage>
</organism>
<dbReference type="InterPro" id="IPR025297">
    <property type="entry name" value="DUF4159"/>
</dbReference>
<dbReference type="Proteomes" id="UP000233742">
    <property type="component" value="Chromosome"/>
</dbReference>
<keyword evidence="1" id="KW-0472">Membrane</keyword>
<name>A0A2K9EIQ6_9RHOB</name>
<dbReference type="SUPFAM" id="SSF52317">
    <property type="entry name" value="Class I glutamine amidotransferase-like"/>
    <property type="match status" value="1"/>
</dbReference>
<feature type="domain" description="Aerotolerance regulator N-terminal" evidence="2">
    <location>
        <begin position="8"/>
        <end position="81"/>
    </location>
</feature>
<feature type="transmembrane region" description="Helical" evidence="1">
    <location>
        <begin position="61"/>
        <end position="83"/>
    </location>
</feature>
<feature type="transmembrane region" description="Helical" evidence="1">
    <location>
        <begin position="6"/>
        <end position="28"/>
    </location>
</feature>
<evidence type="ECO:0000259" key="3">
    <source>
        <dbReference type="Pfam" id="PF13709"/>
    </source>
</evidence>
<keyword evidence="1" id="KW-1133">Transmembrane helix</keyword>
<gene>
    <name evidence="4" type="ORF">CUV01_17120</name>
</gene>
<dbReference type="PANTHER" id="PTHR37464">
    <property type="entry name" value="BLL2463 PROTEIN"/>
    <property type="match status" value="1"/>
</dbReference>
<dbReference type="Gene3D" id="3.40.50.12140">
    <property type="entry name" value="Domain of unknown function DUF4159"/>
    <property type="match status" value="1"/>
</dbReference>
<dbReference type="RefSeq" id="WP_101461533.1">
    <property type="nucleotide sequence ID" value="NZ_CP025408.1"/>
</dbReference>
<evidence type="ECO:0000256" key="1">
    <source>
        <dbReference type="SAM" id="Phobius"/>
    </source>
</evidence>